<reference evidence="2" key="1">
    <citation type="submission" date="2017-02" db="UniProtKB">
        <authorList>
            <consortium name="WormBaseParasite"/>
        </authorList>
    </citation>
    <scope>IDENTIFICATION</scope>
</reference>
<keyword evidence="1" id="KW-1185">Reference proteome</keyword>
<dbReference type="WBParaSite" id="ALUE_0000293901-mRNA-1">
    <property type="protein sequence ID" value="ALUE_0000293901-mRNA-1"/>
    <property type="gene ID" value="ALUE_0000293901"/>
</dbReference>
<proteinExistence type="predicted"/>
<dbReference type="Proteomes" id="UP000036681">
    <property type="component" value="Unplaced"/>
</dbReference>
<accession>A0A0M3HMW5</accession>
<name>A0A0M3HMW5_ASCLU</name>
<dbReference type="AlphaFoldDB" id="A0A0M3HMW5"/>
<evidence type="ECO:0000313" key="2">
    <source>
        <dbReference type="WBParaSite" id="ALUE_0000293901-mRNA-1"/>
    </source>
</evidence>
<evidence type="ECO:0000313" key="1">
    <source>
        <dbReference type="Proteomes" id="UP000036681"/>
    </source>
</evidence>
<organism evidence="1 2">
    <name type="scientific">Ascaris lumbricoides</name>
    <name type="common">Giant roundworm</name>
    <dbReference type="NCBI Taxonomy" id="6252"/>
    <lineage>
        <taxon>Eukaryota</taxon>
        <taxon>Metazoa</taxon>
        <taxon>Ecdysozoa</taxon>
        <taxon>Nematoda</taxon>
        <taxon>Chromadorea</taxon>
        <taxon>Rhabditida</taxon>
        <taxon>Spirurina</taxon>
        <taxon>Ascaridomorpha</taxon>
        <taxon>Ascaridoidea</taxon>
        <taxon>Ascarididae</taxon>
        <taxon>Ascaris</taxon>
    </lineage>
</organism>
<protein>
    <submittedName>
        <fullName evidence="2">Uncharacterized protein</fullName>
    </submittedName>
</protein>
<sequence length="124" mass="13874">MNYLVGRRSFFRRRVIPQAEQNALRAKMRAEGNGSWKNVPRHQMISQKRGLQQATVARNPYPVGSIGHFAELVNMERPAALAREAGGLLLTSALQNYEVFSTVFGLVSKNSPLPLILPFRNLSP</sequence>